<protein>
    <submittedName>
        <fullName evidence="9">Peptidase</fullName>
    </submittedName>
</protein>
<keyword evidence="1" id="KW-0645">Protease</keyword>
<keyword evidence="5" id="KW-0378">Hydrolase</keyword>
<evidence type="ECO:0000313" key="9">
    <source>
        <dbReference type="EMBL" id="ALU45029.1"/>
    </source>
</evidence>
<reference evidence="9 10" key="1">
    <citation type="submission" date="2015-12" db="EMBL/GenBank/DDBJ databases">
        <title>Complete genome sequence of Pseudoalteromonas rubra SCSIO 6842, harboring a conjugative plasmid.</title>
        <authorList>
            <person name="Li B."/>
            <person name="Wang X."/>
        </authorList>
    </citation>
    <scope>NUCLEOTIDE SEQUENCE [LARGE SCALE GENOMIC DNA]</scope>
    <source>
        <strain evidence="9 10">SCSIO 6842</strain>
    </source>
</reference>
<dbReference type="EMBL" id="CP013611">
    <property type="protein sequence ID" value="ALU45029.1"/>
    <property type="molecule type" value="Genomic_DNA"/>
</dbReference>
<sequence length="229" mass="26078">MKLSYLYLVASLLPPAYARTSTCYGTTAHGSLADGIELPRAGNNFVGYSTLARLAGRTYVHSEVYEIVTASYQMLETIHPDKVYKYAETGFADGGQFRPHKTHSNGLSVDFMTPVIDEADQSVHLPTHPFNKFGYLIEFDEHDQFDGLEIGYEAMAAHIVALHKEAKRRGHDLWRVIFDPKLQLNLFSTQYGEYLKTHMQFSKKPSWVRHDEHYHVDFDVPCEPMTETG</sequence>
<evidence type="ECO:0000256" key="3">
    <source>
        <dbReference type="ARBA" id="ARBA00022729"/>
    </source>
</evidence>
<evidence type="ECO:0000256" key="1">
    <source>
        <dbReference type="ARBA" id="ARBA00022670"/>
    </source>
</evidence>
<evidence type="ECO:0000256" key="8">
    <source>
        <dbReference type="SAM" id="SignalP"/>
    </source>
</evidence>
<name>A0A0U3HQ21_9GAMM</name>
<dbReference type="Proteomes" id="UP000069015">
    <property type="component" value="Chromosome 1"/>
</dbReference>
<keyword evidence="3 8" id="KW-0732">Signal</keyword>
<dbReference type="InterPro" id="IPR005073">
    <property type="entry name" value="Peptidase_M74"/>
</dbReference>
<evidence type="ECO:0000256" key="2">
    <source>
        <dbReference type="ARBA" id="ARBA00022723"/>
    </source>
</evidence>
<keyword evidence="7" id="KW-0482">Metalloprotease</keyword>
<keyword evidence="2" id="KW-0479">Metal-binding</keyword>
<evidence type="ECO:0000256" key="4">
    <source>
        <dbReference type="ARBA" id="ARBA00022764"/>
    </source>
</evidence>
<dbReference type="GO" id="GO:0006508">
    <property type="term" value="P:proteolysis"/>
    <property type="evidence" value="ECO:0007669"/>
    <property type="project" value="UniProtKB-KW"/>
</dbReference>
<dbReference type="GO" id="GO:0046872">
    <property type="term" value="F:metal ion binding"/>
    <property type="evidence" value="ECO:0007669"/>
    <property type="project" value="UniProtKB-KW"/>
</dbReference>
<dbReference type="Pfam" id="PF03411">
    <property type="entry name" value="Peptidase_M74"/>
    <property type="match status" value="1"/>
</dbReference>
<dbReference type="KEGG" id="prr:AT705_08515"/>
<dbReference type="InterPro" id="IPR009045">
    <property type="entry name" value="Zn_M74/Hedgehog-like"/>
</dbReference>
<dbReference type="AlphaFoldDB" id="A0A0U3HQ21"/>
<feature type="signal peptide" evidence="8">
    <location>
        <begin position="1"/>
        <end position="18"/>
    </location>
</feature>
<evidence type="ECO:0000256" key="6">
    <source>
        <dbReference type="ARBA" id="ARBA00022833"/>
    </source>
</evidence>
<feature type="chain" id="PRO_5006839498" evidence="8">
    <location>
        <begin position="19"/>
        <end position="229"/>
    </location>
</feature>
<dbReference type="GO" id="GO:0030288">
    <property type="term" value="C:outer membrane-bounded periplasmic space"/>
    <property type="evidence" value="ECO:0007669"/>
    <property type="project" value="InterPro"/>
</dbReference>
<keyword evidence="6" id="KW-0862">Zinc</keyword>
<proteinExistence type="predicted"/>
<dbReference type="SUPFAM" id="SSF55166">
    <property type="entry name" value="Hedgehog/DD-peptidase"/>
    <property type="match status" value="1"/>
</dbReference>
<evidence type="ECO:0000256" key="5">
    <source>
        <dbReference type="ARBA" id="ARBA00022801"/>
    </source>
</evidence>
<gene>
    <name evidence="9" type="ORF">AT705_08515</name>
</gene>
<evidence type="ECO:0000256" key="7">
    <source>
        <dbReference type="ARBA" id="ARBA00023049"/>
    </source>
</evidence>
<dbReference type="GO" id="GO:0008237">
    <property type="term" value="F:metallopeptidase activity"/>
    <property type="evidence" value="ECO:0007669"/>
    <property type="project" value="UniProtKB-KW"/>
</dbReference>
<organism evidence="9 10">
    <name type="scientific">Pseudoalteromonas rubra</name>
    <dbReference type="NCBI Taxonomy" id="43658"/>
    <lineage>
        <taxon>Bacteria</taxon>
        <taxon>Pseudomonadati</taxon>
        <taxon>Pseudomonadota</taxon>
        <taxon>Gammaproteobacteria</taxon>
        <taxon>Alteromonadales</taxon>
        <taxon>Pseudoalteromonadaceae</taxon>
        <taxon>Pseudoalteromonas</taxon>
    </lineage>
</organism>
<dbReference type="GO" id="GO:0004252">
    <property type="term" value="F:serine-type endopeptidase activity"/>
    <property type="evidence" value="ECO:0007669"/>
    <property type="project" value="InterPro"/>
</dbReference>
<accession>A0A0U3HQ21</accession>
<evidence type="ECO:0000313" key="10">
    <source>
        <dbReference type="Proteomes" id="UP000069015"/>
    </source>
</evidence>
<keyword evidence="4" id="KW-0574">Periplasm</keyword>
<dbReference type="Gene3D" id="3.30.1380.10">
    <property type="match status" value="1"/>
</dbReference>